<keyword evidence="1" id="KW-0378">Hydrolase</keyword>
<reference evidence="1 2" key="2">
    <citation type="submission" date="2013-03" db="EMBL/GenBank/DDBJ databases">
        <title>Diversity in Clostridium botulinum.</title>
        <authorList>
            <person name="Timme R.E."/>
            <person name="Allard M."/>
            <person name="Luo Y."/>
            <person name="Strain E."/>
            <person name="Gonzalez-Escalona N."/>
            <person name="Brown E."/>
        </authorList>
    </citation>
    <scope>NUCLEOTIDE SEQUENCE [LARGE SCALE GENOMIC DNA]</scope>
    <source>
        <strain evidence="1 2">CFSAN001627</strain>
    </source>
</reference>
<feature type="non-terminal residue" evidence="1">
    <location>
        <position position="22"/>
    </location>
</feature>
<gene>
    <name evidence="1" type="ORF">CFSAN001627_21809</name>
</gene>
<proteinExistence type="predicted"/>
<name>M1ZTV6_CLOBO</name>
<protein>
    <submittedName>
        <fullName evidence="1">Choloylglycine hydrolase family protein</fullName>
    </submittedName>
</protein>
<accession>M1ZTV6</accession>
<dbReference type="EMBL" id="AMXI01001358">
    <property type="protein sequence ID" value="EKN40113.1"/>
    <property type="molecule type" value="Genomic_DNA"/>
</dbReference>
<sequence length="22" mass="2623">MYHSRWKGSHYEAGLCYGNILH</sequence>
<dbReference type="GO" id="GO:0016787">
    <property type="term" value="F:hydrolase activity"/>
    <property type="evidence" value="ECO:0007669"/>
    <property type="project" value="UniProtKB-KW"/>
</dbReference>
<comment type="caution">
    <text evidence="1">The sequence shown here is derived from an EMBL/GenBank/DDBJ whole genome shotgun (WGS) entry which is preliminary data.</text>
</comment>
<evidence type="ECO:0000313" key="2">
    <source>
        <dbReference type="Proteomes" id="UP000011944"/>
    </source>
</evidence>
<reference evidence="1 2" key="1">
    <citation type="submission" date="2012-10" db="EMBL/GenBank/DDBJ databases">
        <authorList>
            <person name="Strain E.A."/>
            <person name="Brown E."/>
            <person name="Allard M.W."/>
            <person name="Gonzalez-Escalona N."/>
            <person name="Timme R."/>
        </authorList>
    </citation>
    <scope>NUCLEOTIDE SEQUENCE [LARGE SCALE GENOMIC DNA]</scope>
    <source>
        <strain evidence="1 2">CFSAN001627</strain>
    </source>
</reference>
<dbReference type="AlphaFoldDB" id="M1ZTV6"/>
<organism evidence="1 2">
    <name type="scientific">Clostridium botulinum CFSAN001627</name>
    <dbReference type="NCBI Taxonomy" id="1232189"/>
    <lineage>
        <taxon>Bacteria</taxon>
        <taxon>Bacillati</taxon>
        <taxon>Bacillota</taxon>
        <taxon>Clostridia</taxon>
        <taxon>Eubacteriales</taxon>
        <taxon>Clostridiaceae</taxon>
        <taxon>Clostridium</taxon>
    </lineage>
</organism>
<evidence type="ECO:0000313" key="1">
    <source>
        <dbReference type="EMBL" id="EKN40113.1"/>
    </source>
</evidence>
<dbReference type="Proteomes" id="UP000011944">
    <property type="component" value="Unassembled WGS sequence"/>
</dbReference>